<sequence>MKGTPVIKSRWTAAALLAAAGAAGAIVAAPLASAEPTNCTNTGNIVSGTSNVCVSPGNAQITSSPGQLGESQFGMWPWGYGGYGGIGIL</sequence>
<gene>
    <name evidence="2" type="ORF">EXE63_15460</name>
</gene>
<dbReference type="AlphaFoldDB" id="A0A6H0S6Z4"/>
<proteinExistence type="predicted"/>
<keyword evidence="3" id="KW-1185">Reference proteome</keyword>
<dbReference type="KEGG" id="mfre:EXE63_15460"/>
<evidence type="ECO:0000256" key="1">
    <source>
        <dbReference type="SAM" id="SignalP"/>
    </source>
</evidence>
<name>A0A6H0S6Z4_9MYCO</name>
<evidence type="ECO:0008006" key="4">
    <source>
        <dbReference type="Google" id="ProtNLM"/>
    </source>
</evidence>
<protein>
    <recommendedName>
        <fullName evidence="4">Keratin associated protein</fullName>
    </recommendedName>
</protein>
<keyword evidence="1" id="KW-0732">Signal</keyword>
<feature type="chain" id="PRO_5026201422" description="Keratin associated protein" evidence="1">
    <location>
        <begin position="35"/>
        <end position="89"/>
    </location>
</feature>
<accession>A0A6H0S6Z4</accession>
<feature type="signal peptide" evidence="1">
    <location>
        <begin position="1"/>
        <end position="34"/>
    </location>
</feature>
<dbReference type="EMBL" id="CP038799">
    <property type="protein sequence ID" value="QIV82115.1"/>
    <property type="molecule type" value="Genomic_DNA"/>
</dbReference>
<evidence type="ECO:0000313" key="2">
    <source>
        <dbReference type="EMBL" id="QIV82115.1"/>
    </source>
</evidence>
<evidence type="ECO:0000313" key="3">
    <source>
        <dbReference type="Proteomes" id="UP000501849"/>
    </source>
</evidence>
<dbReference type="Proteomes" id="UP000501849">
    <property type="component" value="Chromosome"/>
</dbReference>
<reference evidence="2 3" key="1">
    <citation type="submission" date="2019-04" db="EMBL/GenBank/DDBJ databases">
        <title>Draft, Whole-Genome Sequence of the Anthracene-degrading Mycobacterium frederiksbergense LB501T, Isolated from a Polycyclic Aromatic Hydrocarbon (PAH)-Contaminated Soil.</title>
        <authorList>
            <person name="Augelletti F."/>
        </authorList>
    </citation>
    <scope>NUCLEOTIDE SEQUENCE [LARGE SCALE GENOMIC DNA]</scope>
    <source>
        <strain evidence="2 3">LB 501T</strain>
    </source>
</reference>
<organism evidence="2 3">
    <name type="scientific">Mycolicibacterium frederiksbergense</name>
    <dbReference type="NCBI Taxonomy" id="117567"/>
    <lineage>
        <taxon>Bacteria</taxon>
        <taxon>Bacillati</taxon>
        <taxon>Actinomycetota</taxon>
        <taxon>Actinomycetes</taxon>
        <taxon>Mycobacteriales</taxon>
        <taxon>Mycobacteriaceae</taxon>
        <taxon>Mycolicibacterium</taxon>
    </lineage>
</organism>